<protein>
    <submittedName>
        <fullName evidence="1">Uncharacterized protein</fullName>
    </submittedName>
</protein>
<organism evidence="1 2">
    <name type="scientific">Phytophthora megakarya</name>
    <dbReference type="NCBI Taxonomy" id="4795"/>
    <lineage>
        <taxon>Eukaryota</taxon>
        <taxon>Sar</taxon>
        <taxon>Stramenopiles</taxon>
        <taxon>Oomycota</taxon>
        <taxon>Peronosporomycetes</taxon>
        <taxon>Peronosporales</taxon>
        <taxon>Peronosporaceae</taxon>
        <taxon>Phytophthora</taxon>
    </lineage>
</organism>
<dbReference type="AlphaFoldDB" id="A0A225WFT8"/>
<sequence length="90" mass="10503">MTPAKPKGSDSKPHSKWPAANWFEWYTKTPRRWDINESRQKKSTNCELHEARLAKLLQAGPIVIYGLLQKFLKLVNIERAYVCGFHSARY</sequence>
<reference evidence="2" key="1">
    <citation type="submission" date="2017-03" db="EMBL/GenBank/DDBJ databases">
        <title>Phytopthora megakarya and P. palmivora, two closely related causual agents of cacao black pod achieved similar genome size and gene model numbers by different mechanisms.</title>
        <authorList>
            <person name="Ali S."/>
            <person name="Shao J."/>
            <person name="Larry D.J."/>
            <person name="Kronmiller B."/>
            <person name="Shen D."/>
            <person name="Strem M.D."/>
            <person name="Melnick R.L."/>
            <person name="Guiltinan M.J."/>
            <person name="Tyler B.M."/>
            <person name="Meinhardt L.W."/>
            <person name="Bailey B.A."/>
        </authorList>
    </citation>
    <scope>NUCLEOTIDE SEQUENCE [LARGE SCALE GENOMIC DNA]</scope>
    <source>
        <strain evidence="2">zdho120</strain>
    </source>
</reference>
<name>A0A225WFT8_9STRA</name>
<comment type="caution">
    <text evidence="1">The sequence shown here is derived from an EMBL/GenBank/DDBJ whole genome shotgun (WGS) entry which is preliminary data.</text>
</comment>
<keyword evidence="2" id="KW-1185">Reference proteome</keyword>
<gene>
    <name evidence="1" type="ORF">PHMEG_0009601</name>
</gene>
<evidence type="ECO:0000313" key="1">
    <source>
        <dbReference type="EMBL" id="OWZ16593.1"/>
    </source>
</evidence>
<accession>A0A225WFT8</accession>
<dbReference type="EMBL" id="NBNE01000906">
    <property type="protein sequence ID" value="OWZ16593.1"/>
    <property type="molecule type" value="Genomic_DNA"/>
</dbReference>
<dbReference type="Proteomes" id="UP000198211">
    <property type="component" value="Unassembled WGS sequence"/>
</dbReference>
<evidence type="ECO:0000313" key="2">
    <source>
        <dbReference type="Proteomes" id="UP000198211"/>
    </source>
</evidence>
<proteinExistence type="predicted"/>